<dbReference type="SUPFAM" id="SSF46785">
    <property type="entry name" value="Winged helix' DNA-binding domain"/>
    <property type="match status" value="1"/>
</dbReference>
<proteinExistence type="predicted"/>
<keyword evidence="2" id="KW-0238">DNA-binding</keyword>
<dbReference type="InterPro" id="IPR011008">
    <property type="entry name" value="Dimeric_a/b-barrel"/>
</dbReference>
<keyword evidence="3" id="KW-0804">Transcription</keyword>
<dbReference type="Gene3D" id="3.30.70.920">
    <property type="match status" value="1"/>
</dbReference>
<organism evidence="5 6">
    <name type="scientific">Sulfitobacter marinus</name>
    <dbReference type="NCBI Taxonomy" id="394264"/>
    <lineage>
        <taxon>Bacteria</taxon>
        <taxon>Pseudomonadati</taxon>
        <taxon>Pseudomonadota</taxon>
        <taxon>Alphaproteobacteria</taxon>
        <taxon>Rhodobacterales</taxon>
        <taxon>Roseobacteraceae</taxon>
        <taxon>Sulfitobacter</taxon>
    </lineage>
</organism>
<dbReference type="Gene3D" id="1.10.10.10">
    <property type="entry name" value="Winged helix-like DNA-binding domain superfamily/Winged helix DNA-binding domain"/>
    <property type="match status" value="1"/>
</dbReference>
<evidence type="ECO:0000313" key="6">
    <source>
        <dbReference type="Proteomes" id="UP000199239"/>
    </source>
</evidence>
<evidence type="ECO:0000259" key="4">
    <source>
        <dbReference type="PROSITE" id="PS50956"/>
    </source>
</evidence>
<name>A0A1I6QFX0_9RHOB</name>
<dbReference type="InterPro" id="IPR019888">
    <property type="entry name" value="Tscrpt_reg_AsnC-like"/>
</dbReference>
<dbReference type="RefSeq" id="WP_093914927.1">
    <property type="nucleotide sequence ID" value="NZ_FPAJ01000001.1"/>
</dbReference>
<dbReference type="GO" id="GO:0043565">
    <property type="term" value="F:sequence-specific DNA binding"/>
    <property type="evidence" value="ECO:0007669"/>
    <property type="project" value="InterPro"/>
</dbReference>
<dbReference type="SUPFAM" id="SSF54909">
    <property type="entry name" value="Dimeric alpha+beta barrel"/>
    <property type="match status" value="1"/>
</dbReference>
<dbReference type="PANTHER" id="PTHR30154">
    <property type="entry name" value="LEUCINE-RESPONSIVE REGULATORY PROTEIN"/>
    <property type="match status" value="1"/>
</dbReference>
<dbReference type="InterPro" id="IPR019887">
    <property type="entry name" value="Tscrpt_reg_AsnC/Lrp_C"/>
</dbReference>
<dbReference type="AlphaFoldDB" id="A0A1I6QFX0"/>
<gene>
    <name evidence="5" type="ORF">SAMN04488040_0700</name>
</gene>
<dbReference type="OrthoDB" id="9809462at2"/>
<dbReference type="EMBL" id="FPAJ01000001">
    <property type="protein sequence ID" value="SFS51190.1"/>
    <property type="molecule type" value="Genomic_DNA"/>
</dbReference>
<dbReference type="GO" id="GO:0005829">
    <property type="term" value="C:cytosol"/>
    <property type="evidence" value="ECO:0007669"/>
    <property type="project" value="TreeGrafter"/>
</dbReference>
<dbReference type="Pfam" id="PF13404">
    <property type="entry name" value="HTH_AsnC-type"/>
    <property type="match status" value="1"/>
</dbReference>
<accession>A0A1I6QFX0</accession>
<sequence>MNVSDEALIAALREDARASLSDLAAKLGISRTTLRARMERLQSSGEILGFTVVTRSDVLTDPVRGLMMVEIEGRGTDRITRTLMGMTQLRAVHSTNGRWDVIVEIGTKTLEEFDAVLARIRKLEGVVASETSLLLKTRKTGQGAGAA</sequence>
<dbReference type="SMART" id="SM00344">
    <property type="entry name" value="HTH_ASNC"/>
    <property type="match status" value="1"/>
</dbReference>
<keyword evidence="6" id="KW-1185">Reference proteome</keyword>
<dbReference type="Pfam" id="PF01037">
    <property type="entry name" value="AsnC_trans_reg"/>
    <property type="match status" value="1"/>
</dbReference>
<dbReference type="PROSITE" id="PS50956">
    <property type="entry name" value="HTH_ASNC_2"/>
    <property type="match status" value="1"/>
</dbReference>
<feature type="domain" description="HTH asnC-type" evidence="4">
    <location>
        <begin position="1"/>
        <end position="67"/>
    </location>
</feature>
<dbReference type="Proteomes" id="UP000199239">
    <property type="component" value="Unassembled WGS sequence"/>
</dbReference>
<dbReference type="STRING" id="394264.SAMN04488040_0700"/>
<dbReference type="PANTHER" id="PTHR30154:SF34">
    <property type="entry name" value="TRANSCRIPTIONAL REGULATOR AZLB"/>
    <property type="match status" value="1"/>
</dbReference>
<dbReference type="InterPro" id="IPR036388">
    <property type="entry name" value="WH-like_DNA-bd_sf"/>
</dbReference>
<evidence type="ECO:0000256" key="2">
    <source>
        <dbReference type="ARBA" id="ARBA00023125"/>
    </source>
</evidence>
<evidence type="ECO:0000256" key="3">
    <source>
        <dbReference type="ARBA" id="ARBA00023163"/>
    </source>
</evidence>
<evidence type="ECO:0000256" key="1">
    <source>
        <dbReference type="ARBA" id="ARBA00023015"/>
    </source>
</evidence>
<keyword evidence="1" id="KW-0805">Transcription regulation</keyword>
<protein>
    <submittedName>
        <fullName evidence="5">Transcriptional regulator, AsnC family</fullName>
    </submittedName>
</protein>
<reference evidence="6" key="1">
    <citation type="submission" date="2016-10" db="EMBL/GenBank/DDBJ databases">
        <authorList>
            <person name="Varghese N."/>
            <person name="Submissions S."/>
        </authorList>
    </citation>
    <scope>NUCLEOTIDE SEQUENCE [LARGE SCALE GENOMIC DNA]</scope>
    <source>
        <strain evidence="6">DSM 23422</strain>
    </source>
</reference>
<evidence type="ECO:0000313" key="5">
    <source>
        <dbReference type="EMBL" id="SFS51190.1"/>
    </source>
</evidence>
<dbReference type="InterPro" id="IPR000485">
    <property type="entry name" value="AsnC-type_HTH_dom"/>
</dbReference>
<dbReference type="GO" id="GO:0043200">
    <property type="term" value="P:response to amino acid"/>
    <property type="evidence" value="ECO:0007669"/>
    <property type="project" value="TreeGrafter"/>
</dbReference>
<dbReference type="PRINTS" id="PR00033">
    <property type="entry name" value="HTHASNC"/>
</dbReference>
<dbReference type="InterPro" id="IPR036390">
    <property type="entry name" value="WH_DNA-bd_sf"/>
</dbReference>